<reference evidence="3 4" key="1">
    <citation type="submission" date="2024-11" db="EMBL/GenBank/DDBJ databases">
        <title>Chromosome-level genome assembly of the freshwater bivalve Anodonta woodiana.</title>
        <authorList>
            <person name="Chen X."/>
        </authorList>
    </citation>
    <scope>NUCLEOTIDE SEQUENCE [LARGE SCALE GENOMIC DNA]</scope>
    <source>
        <strain evidence="3">MN2024</strain>
        <tissue evidence="3">Gills</tissue>
    </source>
</reference>
<dbReference type="PROSITE" id="PS51838">
    <property type="entry name" value="HDAG"/>
    <property type="match status" value="1"/>
</dbReference>
<feature type="compositionally biased region" description="Polar residues" evidence="1">
    <location>
        <begin position="432"/>
        <end position="447"/>
    </location>
</feature>
<dbReference type="EMBL" id="JBJQND010000010">
    <property type="protein sequence ID" value="KAL3864867.1"/>
    <property type="molecule type" value="Genomic_DNA"/>
</dbReference>
<gene>
    <name evidence="3" type="ORF">ACJMK2_006517</name>
</gene>
<sequence>MASGDTALWLHNKLGSTDDLWSGKTICAQLTTEKLKNIHGCFHTLQPHVKVKLMLSFLHIPRRNVDMWKADLEEILLMAIHDTDQWVSMVGEILRPYPATGSLNLELEDNNNTFAEVLSDLRKLVKKTADVRMLPMECQFLNKTAMISTTGQQPQPIKHFALKRKPKSATLRAELLQKSTEVANNKRSNGSNSLPIKVRSFAKKMDDTTPLKGFSSRPPSLSGSGGFISPTVGMKRPALMSTPLTPLGGAPLVQRSGSVRKEVGIKLLDITEMPVGAKEAKRRRKLAEMEAVEQQKKDKDAEKTVTTPGGTVAPYTPDYAAGLVAPATSKLPVVVGTLPASLPSQSVSYIPSANARLPAPPASFPGVPSVTQQARENLSQQLQQQLGLGQSQIRTQPAGQSQTTVQMLTNNVLSTPLPGIQQLLQPNTAQVSSASQIQPTGTLTQQPPRKGLSLTREQMVEAQEMFRTSNKVTRPEKALILGFMAGSRENPCPQQGTILSIRLSENKEIVMQADGIQKTMCVDTFFQMNYATGEWKRIKKYREVED</sequence>
<dbReference type="Pfam" id="PF23553">
    <property type="entry name" value="NELF-A_N"/>
    <property type="match status" value="1"/>
</dbReference>
<dbReference type="PANTHER" id="PTHR13328">
    <property type="entry name" value="NEGATIVE ELONGATION FACTOR A NELF-A"/>
    <property type="match status" value="1"/>
</dbReference>
<evidence type="ECO:0000313" key="3">
    <source>
        <dbReference type="EMBL" id="KAL3864867.1"/>
    </source>
</evidence>
<proteinExistence type="predicted"/>
<dbReference type="PANTHER" id="PTHR13328:SF4">
    <property type="entry name" value="NEGATIVE ELONGATION FACTOR A"/>
    <property type="match status" value="1"/>
</dbReference>
<comment type="caution">
    <text evidence="3">The sequence shown here is derived from an EMBL/GenBank/DDBJ whole genome shotgun (WGS) entry which is preliminary data.</text>
</comment>
<dbReference type="InterPro" id="IPR056557">
    <property type="entry name" value="NELF-A_N"/>
</dbReference>
<dbReference type="Proteomes" id="UP001634394">
    <property type="component" value="Unassembled WGS sequence"/>
</dbReference>
<feature type="region of interest" description="Disordered" evidence="1">
    <location>
        <begin position="432"/>
        <end position="451"/>
    </location>
</feature>
<feature type="domain" description="HDAg" evidence="2">
    <location>
        <begin position="86"/>
        <end position="263"/>
    </location>
</feature>
<dbReference type="InterPro" id="IPR037517">
    <property type="entry name" value="HDAG_dom"/>
</dbReference>
<keyword evidence="4" id="KW-1185">Reference proteome</keyword>
<evidence type="ECO:0000256" key="1">
    <source>
        <dbReference type="SAM" id="MobiDB-lite"/>
    </source>
</evidence>
<dbReference type="InterPro" id="IPR052828">
    <property type="entry name" value="NELF-A_domain"/>
</dbReference>
<dbReference type="AlphaFoldDB" id="A0ABD3VTI2"/>
<organism evidence="3 4">
    <name type="scientific">Sinanodonta woodiana</name>
    <name type="common">Chinese pond mussel</name>
    <name type="synonym">Anodonta woodiana</name>
    <dbReference type="NCBI Taxonomy" id="1069815"/>
    <lineage>
        <taxon>Eukaryota</taxon>
        <taxon>Metazoa</taxon>
        <taxon>Spiralia</taxon>
        <taxon>Lophotrochozoa</taxon>
        <taxon>Mollusca</taxon>
        <taxon>Bivalvia</taxon>
        <taxon>Autobranchia</taxon>
        <taxon>Heteroconchia</taxon>
        <taxon>Palaeoheterodonta</taxon>
        <taxon>Unionida</taxon>
        <taxon>Unionoidea</taxon>
        <taxon>Unionidae</taxon>
        <taxon>Unioninae</taxon>
        <taxon>Sinanodonta</taxon>
    </lineage>
</organism>
<accession>A0ABD3VTI2</accession>
<evidence type="ECO:0000313" key="4">
    <source>
        <dbReference type="Proteomes" id="UP001634394"/>
    </source>
</evidence>
<protein>
    <recommendedName>
        <fullName evidence="2">HDAg domain-containing protein</fullName>
    </recommendedName>
</protein>
<evidence type="ECO:0000259" key="2">
    <source>
        <dbReference type="PROSITE" id="PS51838"/>
    </source>
</evidence>
<name>A0ABD3VTI2_SINWO</name>